<accession>A0A1T8VAK3</accession>
<dbReference type="AlphaFoldDB" id="A0A1T8VAK3"/>
<dbReference type="EMBL" id="FVGW01000023">
    <property type="protein sequence ID" value="SKN01827.1"/>
    <property type="molecule type" value="Genomic_DNA"/>
</dbReference>
<evidence type="ECO:0000313" key="2">
    <source>
        <dbReference type="Proteomes" id="UP000190074"/>
    </source>
</evidence>
<dbReference type="Proteomes" id="UP000190074">
    <property type="component" value="Unassembled WGS sequence"/>
</dbReference>
<sequence>MGCHACSHISLTVPNAEAFVACRSPSDRLSHANIQVAKNDWKGFAWQHLSFFNSSARSKVIAARLIWR</sequence>
<reference evidence="1 2" key="1">
    <citation type="submission" date="2016-11" db="EMBL/GenBank/DDBJ databases">
        <authorList>
            <consortium name="Pathogen Informatics"/>
        </authorList>
    </citation>
    <scope>NUCLEOTIDE SEQUENCE [LARGE SCALE GENOMIC DNA]</scope>
    <source>
        <strain evidence="1 2">911</strain>
    </source>
</reference>
<proteinExistence type="predicted"/>
<gene>
    <name evidence="1" type="ORF">SAMEA2259716_05770</name>
</gene>
<name>A0A1T8VAK3_9MYCO</name>
<protein>
    <submittedName>
        <fullName evidence="1">Uncharacterized protein</fullName>
    </submittedName>
</protein>
<evidence type="ECO:0000313" key="1">
    <source>
        <dbReference type="EMBL" id="SKN01827.1"/>
    </source>
</evidence>
<organism evidence="1 2">
    <name type="scientific">Mycobacteroides abscessus subsp. massiliense</name>
    <dbReference type="NCBI Taxonomy" id="1962118"/>
    <lineage>
        <taxon>Bacteria</taxon>
        <taxon>Bacillati</taxon>
        <taxon>Actinomycetota</taxon>
        <taxon>Actinomycetes</taxon>
        <taxon>Mycobacteriales</taxon>
        <taxon>Mycobacteriaceae</taxon>
        <taxon>Mycobacteroides</taxon>
        <taxon>Mycobacteroides abscessus</taxon>
    </lineage>
</organism>